<feature type="transmembrane region" description="Helical" evidence="1">
    <location>
        <begin position="69"/>
        <end position="86"/>
    </location>
</feature>
<protein>
    <submittedName>
        <fullName evidence="2">DUF3137 domain-containing protein</fullName>
    </submittedName>
</protein>
<dbReference type="EMBL" id="VHSH01000007">
    <property type="protein sequence ID" value="TQV77770.1"/>
    <property type="molecule type" value="Genomic_DNA"/>
</dbReference>
<dbReference type="RefSeq" id="WP_142898113.1">
    <property type="nucleotide sequence ID" value="NZ_ML660058.1"/>
</dbReference>
<keyword evidence="1" id="KW-1133">Transmembrane helix</keyword>
<keyword evidence="3" id="KW-1185">Reference proteome</keyword>
<dbReference type="Proteomes" id="UP000315252">
    <property type="component" value="Unassembled WGS sequence"/>
</dbReference>
<dbReference type="Pfam" id="PF11335">
    <property type="entry name" value="DUF3137"/>
    <property type="match status" value="1"/>
</dbReference>
<evidence type="ECO:0000313" key="2">
    <source>
        <dbReference type="EMBL" id="TQV77770.1"/>
    </source>
</evidence>
<dbReference type="AlphaFoldDB" id="A0A545TKL1"/>
<gene>
    <name evidence="2" type="ORF">FKG95_19615</name>
</gene>
<reference evidence="2 3" key="1">
    <citation type="submission" date="2019-06" db="EMBL/GenBank/DDBJ databases">
        <title>Whole genome sequence for Rhodospirillaceae sp. R148.</title>
        <authorList>
            <person name="Wang G."/>
        </authorList>
    </citation>
    <scope>NUCLEOTIDE SEQUENCE [LARGE SCALE GENOMIC DNA]</scope>
    <source>
        <strain evidence="2 3">R148</strain>
    </source>
</reference>
<name>A0A545TKL1_9PROT</name>
<dbReference type="OrthoDB" id="4960523at2"/>
<proteinExistence type="predicted"/>
<dbReference type="InterPro" id="IPR021484">
    <property type="entry name" value="DUF3137"/>
</dbReference>
<feature type="transmembrane region" description="Helical" evidence="1">
    <location>
        <begin position="45"/>
        <end position="63"/>
    </location>
</feature>
<evidence type="ECO:0000313" key="3">
    <source>
        <dbReference type="Proteomes" id="UP000315252"/>
    </source>
</evidence>
<sequence>MDLPSPTHTRSLLERFEAVFEEKIAPRLQARDHERVALTRNKGRNWAVIIAASAAATSIMFFLTRDVDSVFMALPVGAGVYWLLIARPTKRLTDSIKQEIFIPLCDALGFTYRLRPDGSNARYFTELRLVGGFNRSRFEDEVSGRYDDLDFSLVDAHLKDVDKDNSRTVFHGLLAAFEMTKSFRGRTLVLRDGGMLGNFLGGIGNKLERVRLEDPRFERAYEVYSSDQVEARYLLTPAFMDRLLDLERQLNSKVRLAFDRNSLLMSIELSRDAFNIGKLETPLSDKRRLLGIVKDLTMIFDVVETLRLNAETKL</sequence>
<evidence type="ECO:0000256" key="1">
    <source>
        <dbReference type="SAM" id="Phobius"/>
    </source>
</evidence>
<comment type="caution">
    <text evidence="2">The sequence shown here is derived from an EMBL/GenBank/DDBJ whole genome shotgun (WGS) entry which is preliminary data.</text>
</comment>
<keyword evidence="1" id="KW-0472">Membrane</keyword>
<keyword evidence="1" id="KW-0812">Transmembrane</keyword>
<accession>A0A545TKL1</accession>
<organism evidence="2 3">
    <name type="scientific">Denitrobaculum tricleocarpae</name>
    <dbReference type="NCBI Taxonomy" id="2591009"/>
    <lineage>
        <taxon>Bacteria</taxon>
        <taxon>Pseudomonadati</taxon>
        <taxon>Pseudomonadota</taxon>
        <taxon>Alphaproteobacteria</taxon>
        <taxon>Rhodospirillales</taxon>
        <taxon>Rhodospirillaceae</taxon>
        <taxon>Denitrobaculum</taxon>
    </lineage>
</organism>